<dbReference type="Pfam" id="PF13932">
    <property type="entry name" value="SAM_GIDA_C"/>
    <property type="match status" value="1"/>
</dbReference>
<dbReference type="PANTHER" id="PTHR11806:SF0">
    <property type="entry name" value="PROTEIN MTO1 HOMOLOG, MITOCHONDRIAL"/>
    <property type="match status" value="1"/>
</dbReference>
<reference evidence="9 10" key="1">
    <citation type="journal article" date="2011" name="Genome Biol.">
        <title>Genome sequence of the insect pathogenic fungus Cordyceps militaris, a valued traditional Chinese medicine.</title>
        <authorList>
            <person name="Zheng P."/>
            <person name="Xia Y."/>
            <person name="Xiao G."/>
            <person name="Xiong C."/>
            <person name="Hu X."/>
            <person name="Zhang S."/>
            <person name="Zheng H."/>
            <person name="Huang Y."/>
            <person name="Zhou Y."/>
            <person name="Wang S."/>
            <person name="Zhao G.P."/>
            <person name="Liu X."/>
            <person name="St Leger R.J."/>
            <person name="Wang C."/>
        </authorList>
    </citation>
    <scope>NUCLEOTIDE SEQUENCE [LARGE SCALE GENOMIC DNA]</scope>
    <source>
        <strain evidence="9 10">CM01</strain>
    </source>
</reference>
<dbReference type="KEGG" id="cmt:CCM_05830"/>
<dbReference type="InterPro" id="IPR049312">
    <property type="entry name" value="GIDA_C_N"/>
</dbReference>
<protein>
    <submittedName>
        <fullName evidence="9">Mitochondrial translation optimization protein (Mto1), putative</fullName>
    </submittedName>
</protein>
<dbReference type="GO" id="GO:0050660">
    <property type="term" value="F:flavin adenine dinucleotide binding"/>
    <property type="evidence" value="ECO:0007669"/>
    <property type="project" value="InterPro"/>
</dbReference>
<dbReference type="SMART" id="SM01228">
    <property type="entry name" value="GIDA_assoc_3"/>
    <property type="match status" value="1"/>
</dbReference>
<comment type="similarity">
    <text evidence="2">Belongs to the MnmG family.</text>
</comment>
<dbReference type="EMBL" id="JH126402">
    <property type="protein sequence ID" value="EGX91672.1"/>
    <property type="molecule type" value="Genomic_DNA"/>
</dbReference>
<feature type="domain" description="tRNA uridine 5-carboxymethylaminomethyl modification enzyme C-terminal subdomain" evidence="8">
    <location>
        <begin position="1110"/>
        <end position="1181"/>
    </location>
</feature>
<keyword evidence="10" id="KW-1185">Reference proteome</keyword>
<evidence type="ECO:0000256" key="7">
    <source>
        <dbReference type="ARBA" id="ARBA00054993"/>
    </source>
</evidence>
<dbReference type="eggNOG" id="KOG2311">
    <property type="taxonomic scope" value="Eukaryota"/>
</dbReference>
<dbReference type="InterPro" id="IPR047001">
    <property type="entry name" value="MnmG_C_subdom"/>
</dbReference>
<organism evidence="9 10">
    <name type="scientific">Cordyceps militaris (strain CM01)</name>
    <name type="common">Caterpillar fungus</name>
    <dbReference type="NCBI Taxonomy" id="983644"/>
    <lineage>
        <taxon>Eukaryota</taxon>
        <taxon>Fungi</taxon>
        <taxon>Dikarya</taxon>
        <taxon>Ascomycota</taxon>
        <taxon>Pezizomycotina</taxon>
        <taxon>Sordariomycetes</taxon>
        <taxon>Hypocreomycetidae</taxon>
        <taxon>Hypocreales</taxon>
        <taxon>Cordycipitaceae</taxon>
        <taxon>Cordyceps</taxon>
    </lineage>
</organism>
<dbReference type="eggNOG" id="KOG1299">
    <property type="taxonomic scope" value="Eukaryota"/>
</dbReference>
<keyword evidence="5" id="KW-0819">tRNA processing</keyword>
<comment type="similarity">
    <text evidence="3">Belongs to the STXBP/unc-18/SEC1 family.</text>
</comment>
<dbReference type="InParanoid" id="G3JHB6"/>
<dbReference type="InterPro" id="IPR001619">
    <property type="entry name" value="Sec1-like"/>
</dbReference>
<evidence type="ECO:0000313" key="9">
    <source>
        <dbReference type="EMBL" id="EGX91672.1"/>
    </source>
</evidence>
<dbReference type="InterPro" id="IPR020595">
    <property type="entry name" value="MnmG-rel_CS"/>
</dbReference>
<dbReference type="Pfam" id="PF00995">
    <property type="entry name" value="Sec1"/>
    <property type="match status" value="2"/>
</dbReference>
<dbReference type="Proteomes" id="UP000001610">
    <property type="component" value="Unassembled WGS sequence"/>
</dbReference>
<evidence type="ECO:0000256" key="2">
    <source>
        <dbReference type="ARBA" id="ARBA00007653"/>
    </source>
</evidence>
<dbReference type="Gene3D" id="1.10.150.570">
    <property type="entry name" value="GidA associated domain, C-terminal subdomain"/>
    <property type="match status" value="1"/>
</dbReference>
<dbReference type="GO" id="GO:0005739">
    <property type="term" value="C:mitochondrion"/>
    <property type="evidence" value="ECO:0007669"/>
    <property type="project" value="GOC"/>
</dbReference>
<gene>
    <name evidence="9" type="ORF">CCM_05830</name>
</gene>
<evidence type="ECO:0000259" key="8">
    <source>
        <dbReference type="SMART" id="SM01228"/>
    </source>
</evidence>
<evidence type="ECO:0000256" key="5">
    <source>
        <dbReference type="ARBA" id="ARBA00022694"/>
    </source>
</evidence>
<dbReference type="RefSeq" id="XP_006671037.1">
    <property type="nucleotide sequence ID" value="XM_006670974.1"/>
</dbReference>
<dbReference type="SUPFAM" id="SSF56815">
    <property type="entry name" value="Sec1/munc18-like (SM) proteins"/>
    <property type="match status" value="1"/>
</dbReference>
<name>G3JHB6_CORMM</name>
<comment type="cofactor">
    <cofactor evidence="1">
        <name>FAD</name>
        <dbReference type="ChEBI" id="CHEBI:57692"/>
    </cofactor>
</comment>
<evidence type="ECO:0000256" key="4">
    <source>
        <dbReference type="ARBA" id="ARBA00022630"/>
    </source>
</evidence>
<dbReference type="Gene3D" id="3.40.50.1910">
    <property type="match status" value="2"/>
</dbReference>
<dbReference type="InterPro" id="IPR036188">
    <property type="entry name" value="FAD/NAD-bd_sf"/>
</dbReference>
<dbReference type="Gene3D" id="3.50.50.60">
    <property type="entry name" value="FAD/NAD(P)-binding domain"/>
    <property type="match status" value="2"/>
</dbReference>
<dbReference type="Gene3D" id="3.40.50.2060">
    <property type="match status" value="1"/>
</dbReference>
<dbReference type="VEuPathDB" id="FungiDB:CCM_05830"/>
<comment type="function">
    <text evidence="7">Component of the MSS1-MTO1 complex that catalyzes the 5-carboxymethylaminomethyluridine (cmnm(5)U) modification at the 34th wobble position (U34) of mitochondrial tRNAs.</text>
</comment>
<dbReference type="InterPro" id="IPR002218">
    <property type="entry name" value="MnmG-rel"/>
</dbReference>
<dbReference type="GO" id="GO:0070899">
    <property type="term" value="P:mitochondrial tRNA wobble uridine modification"/>
    <property type="evidence" value="ECO:0007669"/>
    <property type="project" value="UniProtKB-ARBA"/>
</dbReference>
<dbReference type="PROSITE" id="PS01281">
    <property type="entry name" value="GIDA_2"/>
    <property type="match status" value="1"/>
</dbReference>
<accession>G3JHB6</accession>
<dbReference type="OMA" id="DADMIGK"/>
<keyword evidence="6" id="KW-0274">FAD</keyword>
<dbReference type="InterPro" id="IPR027482">
    <property type="entry name" value="Sec1-like_dom2"/>
</dbReference>
<dbReference type="Pfam" id="PF21680">
    <property type="entry name" value="GIDA_C_1st"/>
    <property type="match status" value="1"/>
</dbReference>
<dbReference type="OrthoDB" id="10266265at2759"/>
<dbReference type="FunFam" id="3.50.50.60:FF:000145">
    <property type="entry name" value="tRNA uridine 5-carboxymethylaminomethyl modification enzyme"/>
    <property type="match status" value="1"/>
</dbReference>
<dbReference type="InterPro" id="IPR044920">
    <property type="entry name" value="MnmG_C_subdom_sf"/>
</dbReference>
<dbReference type="NCBIfam" id="TIGR00136">
    <property type="entry name" value="mnmG_gidA"/>
    <property type="match status" value="1"/>
</dbReference>
<dbReference type="InterPro" id="IPR036045">
    <property type="entry name" value="Sec1-like_sf"/>
</dbReference>
<evidence type="ECO:0000256" key="3">
    <source>
        <dbReference type="ARBA" id="ARBA00009884"/>
    </source>
</evidence>
<dbReference type="InterPro" id="IPR004416">
    <property type="entry name" value="MnmG"/>
</dbReference>
<dbReference type="SUPFAM" id="SSF51905">
    <property type="entry name" value="FAD/NAD(P)-binding domain"/>
    <property type="match status" value="1"/>
</dbReference>
<dbReference type="PANTHER" id="PTHR11806">
    <property type="entry name" value="GLUCOSE INHIBITED DIVISION PROTEIN A"/>
    <property type="match status" value="1"/>
</dbReference>
<dbReference type="STRING" id="983644.G3JHB6"/>
<keyword evidence="4" id="KW-0285">Flavoprotein</keyword>
<dbReference type="FunFam" id="3.50.50.60:FF:000002">
    <property type="entry name" value="tRNA uridine 5-carboxymethylaminomethyl modification enzyme MnmG"/>
    <property type="match status" value="1"/>
</dbReference>
<dbReference type="InterPro" id="IPR040131">
    <property type="entry name" value="MnmG_N"/>
</dbReference>
<sequence length="1197" mass="132416">MDVSQAISGYISKIVMPAGETSSSKMKILLLDRDTVPIVSTAITQSSLLNHEVYLIDRLDNTAREKMRHLRCLCLVRPSPETIQLLIDELRDPKYGEYQLYFTNVAKKSSLERLAEADDHEIVKVVQEHFADYTVVNPDLFSFEIMLPRWRIFAGSPDAWNPDSLQRCAEGLVAVLLSLKKKPLIRYAKAGSVAKKLASEVRYLMTQEEQLFDFRKVDTPPILLVLDRREDPVTPLLTQWTYQAMVNHLLGIQNGRVNLEDVPDIRPELREIVLSQDQDPFFKKNMFLNFGDLGSTIKEYVEQYQSKTKNSADIESIGDMKRFIEEYPEFRKLSGNPSNSLPVLTDLLVAAGNVSPRQAAMVDKVLAYHTSLHSSQAQGGISDIFESGGIFAGASNRFKGLKGVENVYTQHTTLLETTLQNLVKGRLKEQQYPFVDGGGTTRDKPQDIIVFMVGGVTYEEAKMIAGINATTPGVRVVLGGTSIHNTSTFMEEVNDALFYAFGRYVELAPPKSCETGVTVITNFCDDTTSAMHAILRQQARGRHIASSISRRRHLATVSDNARTFDVVVIGGGHAGAEACAAAARAGARTALITPKLENLGTCSCNPSFGGIGKGTIIREIDALDGLAGRIIDKAGVQFHVLNRSKGPAVWGPRAQIDRKLYQKHMREELQAYPNLSIILDSVSDIVLSAEETEPNTPQPAISGVRLDSGETIPTRRVIITTGTFLGGEIHIGLQTYPAGRLGEAATVGLSKSLRDAGFQLGRLKTGTPPRLDKSSIDFNVMETQFGDNPANPFSYLNSSVAVQDQLTCSMTYTNHATHDVIRDNLDKTVHIRESVKGPRYCPSLESKVIRFADKERHIVWLEPEGFDDPVIYPNGLSMTIPPEAQEQALRTIVGLEQVKMLQPGYGVEYDYIDPRGLKSTLETKAIGGLYLAGQINGTTGYEEAAGQGVLAGINAGRAAVGLPGVSLSRSDGYIGVMVDDLTTKGVTEPYRMFTSRSEFRMAARADNADLRLTEKGREWGVVTDRRWEAFTNEKDQIDRLTRSLDAVSLSTEQWRKHGFQTKRDSRRRSGIDVVRLSNANMRPDLTRLSSMIPGIMDYSPRIHDRVVLEAMYAPYIKLYEAAIGKFKNDEGVYLPLDLDYDSIPGLALSEREVLKITRPETLAQARRVEGVTPSGSLRLLAYVRRRSGSKPVVPESS</sequence>
<dbReference type="Pfam" id="PF01134">
    <property type="entry name" value="GIDA"/>
    <property type="match status" value="1"/>
</dbReference>
<dbReference type="HOGENOM" id="CLU_006656_0_0_1"/>
<dbReference type="GO" id="GO:0016192">
    <property type="term" value="P:vesicle-mediated transport"/>
    <property type="evidence" value="ECO:0007669"/>
    <property type="project" value="InterPro"/>
</dbReference>
<proteinExistence type="inferred from homology"/>
<dbReference type="InterPro" id="IPR043154">
    <property type="entry name" value="Sec-1-like_dom1"/>
</dbReference>
<dbReference type="GO" id="GO:0030488">
    <property type="term" value="P:tRNA methylation"/>
    <property type="evidence" value="ECO:0007669"/>
    <property type="project" value="TreeGrafter"/>
</dbReference>
<dbReference type="FunFam" id="1.10.150.570:FF:000001">
    <property type="entry name" value="tRNA uridine 5-carboxymethylaminomethyl modification enzyme MnmG"/>
    <property type="match status" value="1"/>
</dbReference>
<dbReference type="HAMAP" id="MF_00129">
    <property type="entry name" value="MnmG_GidA"/>
    <property type="match status" value="1"/>
</dbReference>
<dbReference type="GeneID" id="18167848"/>
<dbReference type="InterPro" id="IPR026904">
    <property type="entry name" value="MnmG_C"/>
</dbReference>
<evidence type="ECO:0000256" key="6">
    <source>
        <dbReference type="ARBA" id="ARBA00022827"/>
    </source>
</evidence>
<dbReference type="FunCoup" id="G3JHB6">
    <property type="interactions" value="708"/>
</dbReference>
<evidence type="ECO:0000313" key="10">
    <source>
        <dbReference type="Proteomes" id="UP000001610"/>
    </source>
</evidence>
<dbReference type="PROSITE" id="PS01280">
    <property type="entry name" value="GIDA_1"/>
    <property type="match status" value="1"/>
</dbReference>
<dbReference type="AlphaFoldDB" id="G3JHB6"/>
<evidence type="ECO:0000256" key="1">
    <source>
        <dbReference type="ARBA" id="ARBA00001974"/>
    </source>
</evidence>